<dbReference type="RefSeq" id="WP_100304709.1">
    <property type="nucleotide sequence ID" value="NZ_PGET01000001.1"/>
</dbReference>
<accession>A0A2M8Z424</accession>
<dbReference type="Pfam" id="PF00359">
    <property type="entry name" value="PTS_EIIA_2"/>
    <property type="match status" value="1"/>
</dbReference>
<sequence>MKKDMLFRDLVQLDLEAADQTEVFKRMADILFKRGFVKETYLESLKVREESYPTALPIKPYPVAIPHTDISQIIRPFIAPIRLKEAVEWREMANNDEVHQVRFIFMLGFLKSDEHIDLLQILVENFQNEELMERLNNAKTADEYFELVCGIKGMES</sequence>
<organism evidence="2 3">
    <name type="scientific">[Clostridium] celerecrescens 18A</name>
    <dbReference type="NCBI Taxonomy" id="1286362"/>
    <lineage>
        <taxon>Bacteria</taxon>
        <taxon>Bacillati</taxon>
        <taxon>Bacillota</taxon>
        <taxon>Clostridia</taxon>
        <taxon>Lachnospirales</taxon>
        <taxon>Lachnospiraceae</taxon>
        <taxon>Lacrimispora</taxon>
    </lineage>
</organism>
<dbReference type="OrthoDB" id="370976at2"/>
<comment type="caution">
    <text evidence="2">The sequence shown here is derived from an EMBL/GenBank/DDBJ whole genome shotgun (WGS) entry which is preliminary data.</text>
</comment>
<dbReference type="PANTHER" id="PTHR47738">
    <property type="entry name" value="PTS SYSTEM FRUCTOSE-LIKE EIIA COMPONENT-RELATED"/>
    <property type="match status" value="1"/>
</dbReference>
<dbReference type="InterPro" id="IPR051541">
    <property type="entry name" value="PTS_SugarTrans_NitroReg"/>
</dbReference>
<dbReference type="InterPro" id="IPR002178">
    <property type="entry name" value="PTS_EIIA_type-2_dom"/>
</dbReference>
<dbReference type="PROSITE" id="PS51094">
    <property type="entry name" value="PTS_EIIA_TYPE_2"/>
    <property type="match status" value="1"/>
</dbReference>
<dbReference type="CDD" id="cd00211">
    <property type="entry name" value="PTS_IIA_fru"/>
    <property type="match status" value="1"/>
</dbReference>
<dbReference type="AlphaFoldDB" id="A0A2M8Z424"/>
<evidence type="ECO:0000313" key="3">
    <source>
        <dbReference type="Proteomes" id="UP000231092"/>
    </source>
</evidence>
<protein>
    <submittedName>
        <fullName evidence="2">PTS system galactitol-specific IIA component</fullName>
    </submittedName>
</protein>
<gene>
    <name evidence="2" type="ORF">H171_1676</name>
</gene>
<dbReference type="Gene3D" id="3.40.930.10">
    <property type="entry name" value="Mannitol-specific EII, Chain A"/>
    <property type="match status" value="1"/>
</dbReference>
<dbReference type="PANTHER" id="PTHR47738:SF3">
    <property type="entry name" value="PHOSPHOTRANSFERASE SYSTEM MANNITOL_FRUCTOSE-SPECIFIC IIA DOMAIN CONTAINING PROTEIN"/>
    <property type="match status" value="1"/>
</dbReference>
<dbReference type="EMBL" id="PGET01000001">
    <property type="protein sequence ID" value="PJJ28183.1"/>
    <property type="molecule type" value="Genomic_DNA"/>
</dbReference>
<dbReference type="InterPro" id="IPR016152">
    <property type="entry name" value="PTrfase/Anion_transptr"/>
</dbReference>
<evidence type="ECO:0000259" key="1">
    <source>
        <dbReference type="PROSITE" id="PS51094"/>
    </source>
</evidence>
<feature type="domain" description="PTS EIIA type-2" evidence="1">
    <location>
        <begin position="4"/>
        <end position="151"/>
    </location>
</feature>
<dbReference type="Proteomes" id="UP000231092">
    <property type="component" value="Unassembled WGS sequence"/>
</dbReference>
<reference evidence="2 3" key="1">
    <citation type="submission" date="2017-11" db="EMBL/GenBank/DDBJ databases">
        <title>Understudied soil microbes with underappreciated capabilities: Untangling the Clostridium saccharolyticum group.</title>
        <authorList>
            <person name="Leschine S."/>
        </authorList>
    </citation>
    <scope>NUCLEOTIDE SEQUENCE [LARGE SCALE GENOMIC DNA]</scope>
    <source>
        <strain evidence="2 3">18A</strain>
    </source>
</reference>
<dbReference type="SUPFAM" id="SSF55804">
    <property type="entry name" value="Phoshotransferase/anion transport protein"/>
    <property type="match status" value="1"/>
</dbReference>
<proteinExistence type="predicted"/>
<evidence type="ECO:0000313" key="2">
    <source>
        <dbReference type="EMBL" id="PJJ28183.1"/>
    </source>
</evidence>
<name>A0A2M8Z424_9FIRM</name>